<dbReference type="EMBL" id="JAUKTV010000005">
    <property type="protein sequence ID" value="KAK0736853.1"/>
    <property type="molecule type" value="Genomic_DNA"/>
</dbReference>
<gene>
    <name evidence="1" type="ORF">B0T21DRAFT_286587</name>
</gene>
<protein>
    <submittedName>
        <fullName evidence="1">Uncharacterized protein</fullName>
    </submittedName>
</protein>
<dbReference type="InterPro" id="IPR032675">
    <property type="entry name" value="LRR_dom_sf"/>
</dbReference>
<reference evidence="1" key="1">
    <citation type="submission" date="2023-06" db="EMBL/GenBank/DDBJ databases">
        <title>Genome-scale phylogeny and comparative genomics of the fungal order Sordariales.</title>
        <authorList>
            <consortium name="Lawrence Berkeley National Laboratory"/>
            <person name="Hensen N."/>
            <person name="Bonometti L."/>
            <person name="Westerberg I."/>
            <person name="Brannstrom I.O."/>
            <person name="Guillou S."/>
            <person name="Cros-Aarteil S."/>
            <person name="Calhoun S."/>
            <person name="Haridas S."/>
            <person name="Kuo A."/>
            <person name="Mondo S."/>
            <person name="Pangilinan J."/>
            <person name="Riley R."/>
            <person name="Labutti K."/>
            <person name="Andreopoulos B."/>
            <person name="Lipzen A."/>
            <person name="Chen C."/>
            <person name="Yanf M."/>
            <person name="Daum C."/>
            <person name="Ng V."/>
            <person name="Clum A."/>
            <person name="Steindorff A."/>
            <person name="Ohm R."/>
            <person name="Martin F."/>
            <person name="Silar P."/>
            <person name="Natvig D."/>
            <person name="Lalanne C."/>
            <person name="Gautier V."/>
            <person name="Ament-Velasquez S.L."/>
            <person name="Kruys A."/>
            <person name="Hutchinson M.I."/>
            <person name="Powell A.J."/>
            <person name="Barry K."/>
            <person name="Miller A.N."/>
            <person name="Grigoriev I.V."/>
            <person name="Debuchy R."/>
            <person name="Gladieux P."/>
            <person name="Thoren M.H."/>
            <person name="Johannesson H."/>
        </authorList>
    </citation>
    <scope>NUCLEOTIDE SEQUENCE</scope>
    <source>
        <strain evidence="1">CBS 540.89</strain>
    </source>
</reference>
<keyword evidence="2" id="KW-1185">Reference proteome</keyword>
<evidence type="ECO:0000313" key="2">
    <source>
        <dbReference type="Proteomes" id="UP001172159"/>
    </source>
</evidence>
<organism evidence="1 2">
    <name type="scientific">Apiosordaria backusii</name>
    <dbReference type="NCBI Taxonomy" id="314023"/>
    <lineage>
        <taxon>Eukaryota</taxon>
        <taxon>Fungi</taxon>
        <taxon>Dikarya</taxon>
        <taxon>Ascomycota</taxon>
        <taxon>Pezizomycotina</taxon>
        <taxon>Sordariomycetes</taxon>
        <taxon>Sordariomycetidae</taxon>
        <taxon>Sordariales</taxon>
        <taxon>Lasiosphaeriaceae</taxon>
        <taxon>Apiosordaria</taxon>
    </lineage>
</organism>
<name>A0AA40BMF8_9PEZI</name>
<evidence type="ECO:0000313" key="1">
    <source>
        <dbReference type="EMBL" id="KAK0736853.1"/>
    </source>
</evidence>
<sequence length="553" mass="62158">MTTATPARPVFPQEIWWMVAQELATICDFGTLFTCARLSQGLANLALPQLYGIHDQSPAINAHILDVETSVCLWRSIIASSLGKTRYPYCCWIKSLKLGNLHSHLEDLSRTNPGLKARFFKAPLQKFMIKLRGQQLNLDGIVIEVANSLTSYIRTAADQADKRVALTTLEGWHLPTAHLASWVSNLSCLTCLVVRDGSVLTADVARALRANCPSFKDLECYFCQGTEIDEELAGFFQDLEPQTLECFTVLSLNNLGKKTFKALGAHSKSLKRLDLFSLEPSALASLHELHHCVAIEELSLEGNYMAQAYHWQEENKSAFSEVVDWLIQCVSLKELDMILVPNSTVLLSELADPKLTIFELTSLTLKLNELDNEAFYGFIKRQESLRQLTLRFVDDEILEGWPDRNDVFAEALLHLSDLRELDTNELFTAENINLMAQCGLDSLEDIVLNGDMIDDEFFLNLLGFEHLKSLSIFGPSCVTGPSICRFIDLLSTRDSSEAHEGLQISISSQVWELQLGEEMEKTISEMIKEKFGGTFDITYRPDPDELHESDFSD</sequence>
<accession>A0AA40BMF8</accession>
<dbReference type="AlphaFoldDB" id="A0AA40BMF8"/>
<comment type="caution">
    <text evidence="1">The sequence shown here is derived from an EMBL/GenBank/DDBJ whole genome shotgun (WGS) entry which is preliminary data.</text>
</comment>
<dbReference type="Gene3D" id="3.80.10.10">
    <property type="entry name" value="Ribonuclease Inhibitor"/>
    <property type="match status" value="2"/>
</dbReference>
<dbReference type="Proteomes" id="UP001172159">
    <property type="component" value="Unassembled WGS sequence"/>
</dbReference>
<dbReference type="SUPFAM" id="SSF52047">
    <property type="entry name" value="RNI-like"/>
    <property type="match status" value="1"/>
</dbReference>
<proteinExistence type="predicted"/>